<keyword evidence="1" id="KW-0472">Membrane</keyword>
<keyword evidence="1" id="KW-0812">Transmembrane</keyword>
<dbReference type="AlphaFoldDB" id="D3ARF8"/>
<keyword evidence="1" id="KW-1133">Transmembrane helix</keyword>
<evidence type="ECO:0000256" key="1">
    <source>
        <dbReference type="SAM" id="Phobius"/>
    </source>
</evidence>
<organism evidence="2 3">
    <name type="scientific">Hungatella hathewayi DSM 13479</name>
    <dbReference type="NCBI Taxonomy" id="566550"/>
    <lineage>
        <taxon>Bacteria</taxon>
        <taxon>Bacillati</taxon>
        <taxon>Bacillota</taxon>
        <taxon>Clostridia</taxon>
        <taxon>Lachnospirales</taxon>
        <taxon>Lachnospiraceae</taxon>
        <taxon>Hungatella</taxon>
    </lineage>
</organism>
<proteinExistence type="predicted"/>
<feature type="transmembrane region" description="Helical" evidence="1">
    <location>
        <begin position="110"/>
        <end position="131"/>
    </location>
</feature>
<reference evidence="2 3" key="1">
    <citation type="submission" date="2010-01" db="EMBL/GenBank/DDBJ databases">
        <authorList>
            <person name="Weinstock G."/>
            <person name="Sodergren E."/>
            <person name="Clifton S."/>
            <person name="Fulton L."/>
            <person name="Fulton B."/>
            <person name="Courtney L."/>
            <person name="Fronick C."/>
            <person name="Harrison M."/>
            <person name="Strong C."/>
            <person name="Farmer C."/>
            <person name="Delahaunty K."/>
            <person name="Markovic C."/>
            <person name="Hall O."/>
            <person name="Minx P."/>
            <person name="Tomlinson C."/>
            <person name="Mitreva M."/>
            <person name="Nelson J."/>
            <person name="Hou S."/>
            <person name="Wollam A."/>
            <person name="Pepin K.H."/>
            <person name="Johnson M."/>
            <person name="Bhonagiri V."/>
            <person name="Nash W.E."/>
            <person name="Warren W."/>
            <person name="Chinwalla A."/>
            <person name="Mardis E.R."/>
            <person name="Wilson R.K."/>
        </authorList>
    </citation>
    <scope>NUCLEOTIDE SEQUENCE [LARGE SCALE GENOMIC DNA]</scope>
    <source>
        <strain evidence="2 3">DSM 13479</strain>
    </source>
</reference>
<accession>D3ARF8</accession>
<gene>
    <name evidence="2" type="ORF">CLOSTHATH_06214</name>
</gene>
<protein>
    <submittedName>
        <fullName evidence="2">Uncharacterized protein</fullName>
    </submittedName>
</protein>
<dbReference type="HOGENOM" id="CLU_1882908_0_0_9"/>
<name>D3ARF8_9FIRM</name>
<evidence type="ECO:0000313" key="2">
    <source>
        <dbReference type="EMBL" id="EFC95598.1"/>
    </source>
</evidence>
<comment type="caution">
    <text evidence="2">The sequence shown here is derived from an EMBL/GenBank/DDBJ whole genome shotgun (WGS) entry which is preliminary data.</text>
</comment>
<dbReference type="EMBL" id="ACIO01000719">
    <property type="protein sequence ID" value="EFC95598.1"/>
    <property type="molecule type" value="Genomic_DNA"/>
</dbReference>
<evidence type="ECO:0000313" key="3">
    <source>
        <dbReference type="Proteomes" id="UP000004968"/>
    </source>
</evidence>
<feature type="transmembrane region" description="Helical" evidence="1">
    <location>
        <begin position="76"/>
        <end position="94"/>
    </location>
</feature>
<sequence>MYREAVLVRQGLHGHSILPGIKNIPVAFPQFLPASVPFAPGPVLALSGRNIEISGLNVILQLFHQRGGKNRGRIDIFHSASLPVLVLAGSKAVLDQRLQLLHAKVTDSAGFAWSDTSLFFFLFLHIILTLIKKLL</sequence>
<dbReference type="Proteomes" id="UP000004968">
    <property type="component" value="Unassembled WGS sequence"/>
</dbReference>